<evidence type="ECO:0000256" key="9">
    <source>
        <dbReference type="ARBA" id="ARBA00023136"/>
    </source>
</evidence>
<evidence type="ECO:0000256" key="2">
    <source>
        <dbReference type="ARBA" id="ARBA00004127"/>
    </source>
</evidence>
<gene>
    <name evidence="14" type="ORF">VNO78_13624</name>
</gene>
<evidence type="ECO:0000256" key="1">
    <source>
        <dbReference type="ARBA" id="ARBA00000900"/>
    </source>
</evidence>
<evidence type="ECO:0000256" key="8">
    <source>
        <dbReference type="ARBA" id="ARBA00022989"/>
    </source>
</evidence>
<dbReference type="AlphaFoldDB" id="A0AAN9XPM7"/>
<comment type="caution">
    <text evidence="14">The sequence shown here is derived from an EMBL/GenBank/DDBJ whole genome shotgun (WGS) entry which is preliminary data.</text>
</comment>
<comment type="subcellular location">
    <subcellularLocation>
        <location evidence="2">Endomembrane system</location>
        <topology evidence="2">Multi-pass membrane protein</topology>
    </subcellularLocation>
</comment>
<evidence type="ECO:0000256" key="7">
    <source>
        <dbReference type="ARBA" id="ARBA00022786"/>
    </source>
</evidence>
<dbReference type="PANTHER" id="PTHR33389">
    <property type="entry name" value="FAMILY PROTEIN, PUTATIVE (DUF2921)-RELATED"/>
    <property type="match status" value="1"/>
</dbReference>
<keyword evidence="7" id="KW-0833">Ubl conjugation pathway</keyword>
<dbReference type="Pfam" id="PF11145">
    <property type="entry name" value="DUF2921"/>
    <property type="match status" value="1"/>
</dbReference>
<feature type="transmembrane region" description="Helical" evidence="10">
    <location>
        <begin position="789"/>
        <end position="810"/>
    </location>
</feature>
<dbReference type="Pfam" id="PF25333">
    <property type="entry name" value="DUF2921_N"/>
    <property type="match status" value="3"/>
</dbReference>
<keyword evidence="15" id="KW-1185">Reference proteome</keyword>
<dbReference type="EC" id="2.3.2.27" evidence="4"/>
<feature type="transmembrane region" description="Helical" evidence="10">
    <location>
        <begin position="707"/>
        <end position="725"/>
    </location>
</feature>
<feature type="domain" description="DUF2921" evidence="13">
    <location>
        <begin position="26"/>
        <end position="200"/>
    </location>
</feature>
<feature type="transmembrane region" description="Helical" evidence="10">
    <location>
        <begin position="861"/>
        <end position="883"/>
    </location>
</feature>
<protein>
    <recommendedName>
        <fullName evidence="4">RING-type E3 ubiquitin transferase</fullName>
        <ecNumber evidence="4">2.3.2.27</ecNumber>
    </recommendedName>
</protein>
<reference evidence="14 15" key="1">
    <citation type="submission" date="2024-01" db="EMBL/GenBank/DDBJ databases">
        <title>The genomes of 5 underutilized Papilionoideae crops provide insights into root nodulation and disease resistanc.</title>
        <authorList>
            <person name="Jiang F."/>
        </authorList>
    </citation>
    <scope>NUCLEOTIDE SEQUENCE [LARGE SCALE GENOMIC DNA]</scope>
    <source>
        <strain evidence="14">DUOXIRENSHENG_FW03</strain>
        <tissue evidence="14">Leaves</tissue>
    </source>
</reference>
<feature type="domain" description="SWEET-like" evidence="12">
    <location>
        <begin position="621"/>
        <end position="897"/>
    </location>
</feature>
<sequence>MGMESFLSILFFLFTFVSSFASQPSYKDHCASTVPDSTPTTKLNLNSFPLGLHHTGYYKGGDNIIDVFASWNRFSFYLSKRNTRATQTPNLFKLEATLSFISTNMLRDRGGSYYGRHHGYRYRTGYVTFKLDGFWDESSGKVCMVGTSSGYSKIGNSLKVDAVLKLNNVFNASNVTNLVSGSLESLSSDEKNESYFESISVLMLPTQNYNYTLDSIEVANEFSSGSDARQGLALNLDSFSFCKYPLSEWIRRLQLEYSPECHSENCTSISGSSGKLPSLMSLTSIGCSLTANKHRLRVQVEFSDIGHYWINQAFDPKTMLVGEGWWDEKKNMLCVVACHMMGESSSLVGTHLDDCSVRLRLRFPSIWSIKDTSSIVGQIWSNKSAGDPGYFKMVKFKNDEESGVGGHGLKYEYSQLEKAKQSCPKHKPSGKGKRYPEAYSQDMKFDMSLREFKKRVAWGNSVPLAVDDEFYELGLFTSSDHFSSFTNEVPAETLNINNGSLFNMSYKISISVMSSSKLDDKNSVFNLSSGRVKITAEGVYDAGAGTLCMVGCRDLSNTTEKPVGAHSLDCEILLKFQFPSLDTYDGHIKGSIESMRKENDPLYFKHLNLSGVSYYRESSRRDIWRIDMEIIMALLSTTLACVFVGLQLYKVKKEPNALPFISLVMVLILTLGHMVPLVLNFEALLIQNPNNRRWGFRNNEWLEVNEISVRLITMVAFLLQIRLLYLTWLARKSNESKKGLWVAERNAAYVTLLLYAAGLLIAYFLKLKKNGDNDAVYIPMNQPSTWKNINSYGGLVLDGFLLPQIILNLFSNMRENVLSCSFYFGTTFVRLMPHAYDLYRTHSDAYLDNRSYYYADPSEDFYSTAWDMAIPLGGILFAILIYLQQRFGGHYILPRRFKGSKVYEKVPVVTESESEAEIGATKM</sequence>
<feature type="transmembrane region" description="Helical" evidence="10">
    <location>
        <begin position="817"/>
        <end position="836"/>
    </location>
</feature>
<feature type="chain" id="PRO_5042959767" description="RING-type E3 ubiquitin transferase" evidence="11">
    <location>
        <begin position="22"/>
        <end position="923"/>
    </location>
</feature>
<evidence type="ECO:0000313" key="15">
    <source>
        <dbReference type="Proteomes" id="UP001386955"/>
    </source>
</evidence>
<keyword evidence="5" id="KW-0808">Transferase</keyword>
<dbReference type="InterPro" id="IPR021319">
    <property type="entry name" value="DUF2921"/>
</dbReference>
<evidence type="ECO:0000256" key="6">
    <source>
        <dbReference type="ARBA" id="ARBA00022692"/>
    </source>
</evidence>
<keyword evidence="6 10" id="KW-0812">Transmembrane</keyword>
<feature type="transmembrane region" description="Helical" evidence="10">
    <location>
        <begin position="746"/>
        <end position="765"/>
    </location>
</feature>
<accession>A0AAN9XPM7</accession>
<keyword evidence="11" id="KW-0732">Signal</keyword>
<evidence type="ECO:0000256" key="3">
    <source>
        <dbReference type="ARBA" id="ARBA00004906"/>
    </source>
</evidence>
<feature type="domain" description="DUF2921" evidence="13">
    <location>
        <begin position="247"/>
        <end position="394"/>
    </location>
</feature>
<evidence type="ECO:0000256" key="10">
    <source>
        <dbReference type="SAM" id="Phobius"/>
    </source>
</evidence>
<evidence type="ECO:0000256" key="11">
    <source>
        <dbReference type="SAM" id="SignalP"/>
    </source>
</evidence>
<feature type="domain" description="DUF2921" evidence="13">
    <location>
        <begin position="426"/>
        <end position="607"/>
    </location>
</feature>
<dbReference type="EMBL" id="JAYMYS010000003">
    <property type="protein sequence ID" value="KAK7401828.1"/>
    <property type="molecule type" value="Genomic_DNA"/>
</dbReference>
<organism evidence="14 15">
    <name type="scientific">Psophocarpus tetragonolobus</name>
    <name type="common">Winged bean</name>
    <name type="synonym">Dolichos tetragonolobus</name>
    <dbReference type="NCBI Taxonomy" id="3891"/>
    <lineage>
        <taxon>Eukaryota</taxon>
        <taxon>Viridiplantae</taxon>
        <taxon>Streptophyta</taxon>
        <taxon>Embryophyta</taxon>
        <taxon>Tracheophyta</taxon>
        <taxon>Spermatophyta</taxon>
        <taxon>Magnoliopsida</taxon>
        <taxon>eudicotyledons</taxon>
        <taxon>Gunneridae</taxon>
        <taxon>Pentapetalae</taxon>
        <taxon>rosids</taxon>
        <taxon>fabids</taxon>
        <taxon>Fabales</taxon>
        <taxon>Fabaceae</taxon>
        <taxon>Papilionoideae</taxon>
        <taxon>50 kb inversion clade</taxon>
        <taxon>NPAAA clade</taxon>
        <taxon>indigoferoid/millettioid clade</taxon>
        <taxon>Phaseoleae</taxon>
        <taxon>Psophocarpus</taxon>
    </lineage>
</organism>
<comment type="pathway">
    <text evidence="3">Protein modification; protein ubiquitination.</text>
</comment>
<evidence type="ECO:0000259" key="12">
    <source>
        <dbReference type="Pfam" id="PF11145"/>
    </source>
</evidence>
<dbReference type="InterPro" id="IPR057425">
    <property type="entry name" value="DUF2921_N"/>
</dbReference>
<keyword evidence="9 10" id="KW-0472">Membrane</keyword>
<feature type="transmembrane region" description="Helical" evidence="10">
    <location>
        <begin position="661"/>
        <end position="687"/>
    </location>
</feature>
<dbReference type="Proteomes" id="UP001386955">
    <property type="component" value="Unassembled WGS sequence"/>
</dbReference>
<proteinExistence type="predicted"/>
<dbReference type="PANTHER" id="PTHR33389:SF23">
    <property type="entry name" value="DUF2921 FAMILY PROTEIN"/>
    <property type="match status" value="1"/>
</dbReference>
<dbReference type="GO" id="GO:0061630">
    <property type="term" value="F:ubiquitin protein ligase activity"/>
    <property type="evidence" value="ECO:0007669"/>
    <property type="project" value="UniProtKB-EC"/>
</dbReference>
<name>A0AAN9XPM7_PSOTE</name>
<feature type="transmembrane region" description="Helical" evidence="10">
    <location>
        <begin position="630"/>
        <end position="649"/>
    </location>
</feature>
<dbReference type="GO" id="GO:0012505">
    <property type="term" value="C:endomembrane system"/>
    <property type="evidence" value="ECO:0007669"/>
    <property type="project" value="UniProtKB-SubCell"/>
</dbReference>
<keyword evidence="8 10" id="KW-1133">Transmembrane helix</keyword>
<evidence type="ECO:0000256" key="5">
    <source>
        <dbReference type="ARBA" id="ARBA00022679"/>
    </source>
</evidence>
<feature type="signal peptide" evidence="11">
    <location>
        <begin position="1"/>
        <end position="21"/>
    </location>
</feature>
<evidence type="ECO:0000259" key="13">
    <source>
        <dbReference type="Pfam" id="PF25333"/>
    </source>
</evidence>
<evidence type="ECO:0000256" key="4">
    <source>
        <dbReference type="ARBA" id="ARBA00012483"/>
    </source>
</evidence>
<evidence type="ECO:0000313" key="14">
    <source>
        <dbReference type="EMBL" id="KAK7401828.1"/>
    </source>
</evidence>
<comment type="catalytic activity">
    <reaction evidence="1">
        <text>S-ubiquitinyl-[E2 ubiquitin-conjugating enzyme]-L-cysteine + [acceptor protein]-L-lysine = [E2 ubiquitin-conjugating enzyme]-L-cysteine + N(6)-ubiquitinyl-[acceptor protein]-L-lysine.</text>
        <dbReference type="EC" id="2.3.2.27"/>
    </reaction>
</comment>